<dbReference type="AlphaFoldDB" id="A0A383CIL0"/>
<dbReference type="CDD" id="cd00082">
    <property type="entry name" value="HisKA"/>
    <property type="match status" value="1"/>
</dbReference>
<dbReference type="Gene3D" id="1.10.287.130">
    <property type="match status" value="1"/>
</dbReference>
<evidence type="ECO:0000259" key="6">
    <source>
        <dbReference type="SMART" id="SM00388"/>
    </source>
</evidence>
<dbReference type="PANTHER" id="PTHR43711:SF1">
    <property type="entry name" value="HISTIDINE KINASE 1"/>
    <property type="match status" value="1"/>
</dbReference>
<keyword evidence="3" id="KW-0808">Transferase</keyword>
<evidence type="ECO:0000313" key="7">
    <source>
        <dbReference type="EMBL" id="SVE31909.1"/>
    </source>
</evidence>
<dbReference type="SUPFAM" id="SSF47384">
    <property type="entry name" value="Homodimeric domain of signal transducing histidine kinase"/>
    <property type="match status" value="1"/>
</dbReference>
<proteinExistence type="predicted"/>
<organism evidence="7">
    <name type="scientific">marine metagenome</name>
    <dbReference type="NCBI Taxonomy" id="408172"/>
    <lineage>
        <taxon>unclassified sequences</taxon>
        <taxon>metagenomes</taxon>
        <taxon>ecological metagenomes</taxon>
    </lineage>
</organism>
<keyword evidence="5" id="KW-0902">Two-component regulatory system</keyword>
<reference evidence="7" key="1">
    <citation type="submission" date="2018-05" db="EMBL/GenBank/DDBJ databases">
        <authorList>
            <person name="Lanie J.A."/>
            <person name="Ng W.-L."/>
            <person name="Kazmierczak K.M."/>
            <person name="Andrzejewski T.M."/>
            <person name="Davidsen T.M."/>
            <person name="Wayne K.J."/>
            <person name="Tettelin H."/>
            <person name="Glass J.I."/>
            <person name="Rusch D."/>
            <person name="Podicherti R."/>
            <person name="Tsui H.-C.T."/>
            <person name="Winkler M.E."/>
        </authorList>
    </citation>
    <scope>NUCLEOTIDE SEQUENCE</scope>
</reference>
<sequence>MEARDLARTAEQKAQFFSAVSHELRTPLTSLMAFTDILVGDSENTLSDKQKTHLPIMKRNNEQLALAIDDLIDIAALDVQRSQLQMSTFDNGQLVGESVESLCLVAKRTDID</sequence>
<name>A0A383CIL0_9ZZZZ</name>
<comment type="catalytic activity">
    <reaction evidence="1">
        <text>ATP + protein L-histidine = ADP + protein N-phospho-L-histidine.</text>
        <dbReference type="EC" id="2.7.13.3"/>
    </reaction>
</comment>
<evidence type="ECO:0000256" key="3">
    <source>
        <dbReference type="ARBA" id="ARBA00022679"/>
    </source>
</evidence>
<dbReference type="EMBL" id="UINC01209065">
    <property type="protein sequence ID" value="SVE31909.1"/>
    <property type="molecule type" value="Genomic_DNA"/>
</dbReference>
<evidence type="ECO:0000256" key="5">
    <source>
        <dbReference type="ARBA" id="ARBA00023012"/>
    </source>
</evidence>
<keyword evidence="4" id="KW-0418">Kinase</keyword>
<evidence type="ECO:0000256" key="4">
    <source>
        <dbReference type="ARBA" id="ARBA00022777"/>
    </source>
</evidence>
<accession>A0A383CIL0</accession>
<dbReference type="SMART" id="SM00388">
    <property type="entry name" value="HisKA"/>
    <property type="match status" value="1"/>
</dbReference>
<protein>
    <recommendedName>
        <fullName evidence="2">histidine kinase</fullName>
        <ecNumber evidence="2">2.7.13.3</ecNumber>
    </recommendedName>
</protein>
<evidence type="ECO:0000256" key="2">
    <source>
        <dbReference type="ARBA" id="ARBA00012438"/>
    </source>
</evidence>
<feature type="non-terminal residue" evidence="7">
    <location>
        <position position="112"/>
    </location>
</feature>
<dbReference type="Pfam" id="PF00512">
    <property type="entry name" value="HisKA"/>
    <property type="match status" value="1"/>
</dbReference>
<dbReference type="GO" id="GO:0000155">
    <property type="term" value="F:phosphorelay sensor kinase activity"/>
    <property type="evidence" value="ECO:0007669"/>
    <property type="project" value="InterPro"/>
</dbReference>
<dbReference type="InterPro" id="IPR036097">
    <property type="entry name" value="HisK_dim/P_sf"/>
</dbReference>
<gene>
    <name evidence="7" type="ORF">METZ01_LOCUS484763</name>
</gene>
<evidence type="ECO:0000256" key="1">
    <source>
        <dbReference type="ARBA" id="ARBA00000085"/>
    </source>
</evidence>
<dbReference type="InterPro" id="IPR050736">
    <property type="entry name" value="Sensor_HK_Regulatory"/>
</dbReference>
<dbReference type="EC" id="2.7.13.3" evidence="2"/>
<dbReference type="PANTHER" id="PTHR43711">
    <property type="entry name" value="TWO-COMPONENT HISTIDINE KINASE"/>
    <property type="match status" value="1"/>
</dbReference>
<feature type="domain" description="Signal transduction histidine kinase dimerisation/phosphoacceptor" evidence="6">
    <location>
        <begin position="12"/>
        <end position="80"/>
    </location>
</feature>
<dbReference type="InterPro" id="IPR003661">
    <property type="entry name" value="HisK_dim/P_dom"/>
</dbReference>